<sequence>MTVNMTMSLPDDVAEFVRQQGNASAYTARILRREMLRQALAERDPRAIEVTKALVGEPDESEEEALARWVEVGRR</sequence>
<evidence type="ECO:0008006" key="3">
    <source>
        <dbReference type="Google" id="ProtNLM"/>
    </source>
</evidence>
<gene>
    <name evidence="1" type="ORF">ACFQLX_15315</name>
</gene>
<dbReference type="RefSeq" id="WP_386415321.1">
    <property type="nucleotide sequence ID" value="NZ_JBHSZO010000022.1"/>
</dbReference>
<dbReference type="EMBL" id="JBHSZO010000022">
    <property type="protein sequence ID" value="MFC7219530.1"/>
    <property type="molecule type" value="Genomic_DNA"/>
</dbReference>
<name>A0ABW2GFN9_9ACTN</name>
<reference evidence="2" key="1">
    <citation type="journal article" date="2019" name="Int. J. Syst. Evol. Microbiol.">
        <title>The Global Catalogue of Microorganisms (GCM) 10K type strain sequencing project: providing services to taxonomists for standard genome sequencing and annotation.</title>
        <authorList>
            <consortium name="The Broad Institute Genomics Platform"/>
            <consortium name="The Broad Institute Genome Sequencing Center for Infectious Disease"/>
            <person name="Wu L."/>
            <person name="Ma J."/>
        </authorList>
    </citation>
    <scope>NUCLEOTIDE SEQUENCE [LARGE SCALE GENOMIC DNA]</scope>
    <source>
        <strain evidence="2">CGMCC 1.13681</strain>
    </source>
</reference>
<comment type="caution">
    <text evidence="1">The sequence shown here is derived from an EMBL/GenBank/DDBJ whole genome shotgun (WGS) entry which is preliminary data.</text>
</comment>
<organism evidence="1 2">
    <name type="scientific">Streptomyces polyrhachis</name>
    <dbReference type="NCBI Taxonomy" id="1282885"/>
    <lineage>
        <taxon>Bacteria</taxon>
        <taxon>Bacillati</taxon>
        <taxon>Actinomycetota</taxon>
        <taxon>Actinomycetes</taxon>
        <taxon>Kitasatosporales</taxon>
        <taxon>Streptomycetaceae</taxon>
        <taxon>Streptomyces</taxon>
    </lineage>
</organism>
<keyword evidence="2" id="KW-1185">Reference proteome</keyword>
<dbReference type="Proteomes" id="UP001596413">
    <property type="component" value="Unassembled WGS sequence"/>
</dbReference>
<evidence type="ECO:0000313" key="2">
    <source>
        <dbReference type="Proteomes" id="UP001596413"/>
    </source>
</evidence>
<accession>A0ABW2GFN9</accession>
<evidence type="ECO:0000313" key="1">
    <source>
        <dbReference type="EMBL" id="MFC7219530.1"/>
    </source>
</evidence>
<protein>
    <recommendedName>
        <fullName evidence="3">Antitoxin</fullName>
    </recommendedName>
</protein>
<proteinExistence type="predicted"/>